<dbReference type="PANTHER" id="PTHR10938">
    <property type="entry name" value="TRANSLATION INITIATION FACTOR IF-3"/>
    <property type="match status" value="1"/>
</dbReference>
<dbReference type="GO" id="GO:0003743">
    <property type="term" value="F:translation initiation factor activity"/>
    <property type="evidence" value="ECO:0007669"/>
    <property type="project" value="UniProtKB-UniRule"/>
</dbReference>
<comment type="caution">
    <text evidence="8">The sequence shown here is derived from an EMBL/GenBank/DDBJ whole genome shotgun (WGS) entry which is preliminary data.</text>
</comment>
<evidence type="ECO:0000256" key="1">
    <source>
        <dbReference type="ARBA" id="ARBA00005439"/>
    </source>
</evidence>
<organism evidence="8 9">
    <name type="scientific">Candidatus Lloydbacteria bacterium RIFCSPHIGHO2_02_FULL_50_13</name>
    <dbReference type="NCBI Taxonomy" id="1798661"/>
    <lineage>
        <taxon>Bacteria</taxon>
        <taxon>Candidatus Lloydiibacteriota</taxon>
    </lineage>
</organism>
<dbReference type="STRING" id="1798661.A3D65_03630"/>
<keyword evidence="3 5" id="KW-0648">Protein biosynthesis</keyword>
<dbReference type="AlphaFoldDB" id="A0A1G2D100"/>
<dbReference type="NCBIfam" id="TIGR00168">
    <property type="entry name" value="infC"/>
    <property type="match status" value="1"/>
</dbReference>
<evidence type="ECO:0000256" key="5">
    <source>
        <dbReference type="RuleBase" id="RU000646"/>
    </source>
</evidence>
<dbReference type="Gene3D" id="3.10.20.80">
    <property type="entry name" value="Translation initiation factor 3 (IF-3), N-terminal domain"/>
    <property type="match status" value="1"/>
</dbReference>
<evidence type="ECO:0000313" key="9">
    <source>
        <dbReference type="Proteomes" id="UP000177996"/>
    </source>
</evidence>
<dbReference type="Pfam" id="PF00707">
    <property type="entry name" value="IF3_C"/>
    <property type="match status" value="1"/>
</dbReference>
<dbReference type="SUPFAM" id="SSF54364">
    <property type="entry name" value="Translation initiation factor IF3, N-terminal domain"/>
    <property type="match status" value="1"/>
</dbReference>
<dbReference type="EMBL" id="MHLL01000068">
    <property type="protein sequence ID" value="OGZ07142.1"/>
    <property type="molecule type" value="Genomic_DNA"/>
</dbReference>
<dbReference type="GO" id="GO:0043022">
    <property type="term" value="F:ribosome binding"/>
    <property type="evidence" value="ECO:0007669"/>
    <property type="project" value="TreeGrafter"/>
</dbReference>
<evidence type="ECO:0000259" key="6">
    <source>
        <dbReference type="Pfam" id="PF00707"/>
    </source>
</evidence>
<evidence type="ECO:0000256" key="3">
    <source>
        <dbReference type="ARBA" id="ARBA00022917"/>
    </source>
</evidence>
<dbReference type="PROSITE" id="PS00938">
    <property type="entry name" value="IF3"/>
    <property type="match status" value="1"/>
</dbReference>
<accession>A0A1G2D100</accession>
<comment type="similarity">
    <text evidence="1 5">Belongs to the IF-3 family.</text>
</comment>
<gene>
    <name evidence="8" type="ORF">A3D65_03630</name>
</gene>
<protein>
    <recommendedName>
        <fullName evidence="4 5">Translation initiation factor IF-3</fullName>
    </recommendedName>
</protein>
<reference evidence="8 9" key="1">
    <citation type="journal article" date="2016" name="Nat. Commun.">
        <title>Thousands of microbial genomes shed light on interconnected biogeochemical processes in an aquifer system.</title>
        <authorList>
            <person name="Anantharaman K."/>
            <person name="Brown C.T."/>
            <person name="Hug L.A."/>
            <person name="Sharon I."/>
            <person name="Castelle C.J."/>
            <person name="Probst A.J."/>
            <person name="Thomas B.C."/>
            <person name="Singh A."/>
            <person name="Wilkins M.J."/>
            <person name="Karaoz U."/>
            <person name="Brodie E.L."/>
            <person name="Williams K.H."/>
            <person name="Hubbard S.S."/>
            <person name="Banfield J.F."/>
        </authorList>
    </citation>
    <scope>NUCLEOTIDE SEQUENCE [LARGE SCALE GENOMIC DNA]</scope>
</reference>
<comment type="function">
    <text evidence="5">IF-3 binds to the 30S ribosomal subunit and shifts the equilibrium between 70S ribosomes and their 50S and 30S subunits in favor of the free subunits, thus enhancing the availability of 30S subunits on which protein synthesis initiation begins.</text>
</comment>
<feature type="domain" description="Translation initiation factor 3 C-terminal" evidence="6">
    <location>
        <begin position="84"/>
        <end position="166"/>
    </location>
</feature>
<evidence type="ECO:0000259" key="7">
    <source>
        <dbReference type="Pfam" id="PF05198"/>
    </source>
</evidence>
<evidence type="ECO:0000256" key="2">
    <source>
        <dbReference type="ARBA" id="ARBA00022540"/>
    </source>
</evidence>
<dbReference type="InterPro" id="IPR001288">
    <property type="entry name" value="Translation_initiation_fac_3"/>
</dbReference>
<dbReference type="GO" id="GO:0032790">
    <property type="term" value="P:ribosome disassembly"/>
    <property type="evidence" value="ECO:0007669"/>
    <property type="project" value="TreeGrafter"/>
</dbReference>
<dbReference type="GO" id="GO:0005737">
    <property type="term" value="C:cytoplasm"/>
    <property type="evidence" value="ECO:0007669"/>
    <property type="project" value="UniProtKB-SubCell"/>
</dbReference>
<dbReference type="InterPro" id="IPR019814">
    <property type="entry name" value="Translation_initiation_fac_3_N"/>
</dbReference>
<dbReference type="Proteomes" id="UP000177996">
    <property type="component" value="Unassembled WGS sequence"/>
</dbReference>
<comment type="subunit">
    <text evidence="5">Monomer.</text>
</comment>
<dbReference type="PANTHER" id="PTHR10938:SF0">
    <property type="entry name" value="TRANSLATION INITIATION FACTOR IF-3, MITOCHONDRIAL"/>
    <property type="match status" value="1"/>
</dbReference>
<proteinExistence type="inferred from homology"/>
<name>A0A1G2D100_9BACT</name>
<dbReference type="Pfam" id="PF05198">
    <property type="entry name" value="IF3_N"/>
    <property type="match status" value="1"/>
</dbReference>
<dbReference type="InterPro" id="IPR019815">
    <property type="entry name" value="Translation_initiation_fac_3_C"/>
</dbReference>
<dbReference type="Gene3D" id="3.30.110.10">
    <property type="entry name" value="Translation initiation factor 3 (IF-3), C-terminal domain"/>
    <property type="match status" value="1"/>
</dbReference>
<dbReference type="InterPro" id="IPR036787">
    <property type="entry name" value="T_IF-3_N_sf"/>
</dbReference>
<dbReference type="SUPFAM" id="SSF55200">
    <property type="entry name" value="Translation initiation factor IF3, C-terminal domain"/>
    <property type="match status" value="1"/>
</dbReference>
<evidence type="ECO:0000256" key="4">
    <source>
        <dbReference type="NCBIfam" id="TIGR00168"/>
    </source>
</evidence>
<keyword evidence="2 5" id="KW-0396">Initiation factor</keyword>
<dbReference type="InterPro" id="IPR019813">
    <property type="entry name" value="Translation_initiation_fac3_CS"/>
</dbReference>
<sequence>MIEKVRINQQIRAPLLRVVDEKEGNLGVLQTSEALRRAQEKGLDLIEISPNATPPVAKIMDYGRFQYIAQKKGKEARAKSHITETKTIQIKIGTSERDLDLKAKKSSEWLRDGHRVKLNLFLPGRTKYMEQKFLGERMDRILRLISEEYKVAEAPQKSLKGLTIVIERAGKKKEGGQSSVISHQ</sequence>
<comment type="subcellular location">
    <subcellularLocation>
        <location evidence="5">Cytoplasm</location>
    </subcellularLocation>
</comment>
<evidence type="ECO:0000313" key="8">
    <source>
        <dbReference type="EMBL" id="OGZ07142.1"/>
    </source>
</evidence>
<dbReference type="InterPro" id="IPR036788">
    <property type="entry name" value="T_IF-3_C_sf"/>
</dbReference>
<feature type="domain" description="Translation initiation factor 3 N-terminal" evidence="7">
    <location>
        <begin position="7"/>
        <end position="76"/>
    </location>
</feature>